<evidence type="ECO:0000313" key="2">
    <source>
        <dbReference type="Proteomes" id="UP000245712"/>
    </source>
</evidence>
<evidence type="ECO:0008006" key="3">
    <source>
        <dbReference type="Google" id="ProtNLM"/>
    </source>
</evidence>
<accession>A0ABX5KE14</accession>
<reference evidence="1 2" key="1">
    <citation type="submission" date="2018-05" db="EMBL/GenBank/DDBJ databases">
        <title>Genomic Encyclopedia of Type Strains, Phase IV (KMG-V): Genome sequencing to study the core and pangenomes of soil and plant-associated prokaryotes.</title>
        <authorList>
            <person name="Whitman W."/>
        </authorList>
    </citation>
    <scope>NUCLEOTIDE SEQUENCE [LARGE SCALE GENOMIC DNA]</scope>
    <source>
        <strain evidence="1 2">SCZa-39</strain>
    </source>
</reference>
<comment type="caution">
    <text evidence="1">The sequence shown here is derived from an EMBL/GenBank/DDBJ whole genome shotgun (WGS) entry which is preliminary data.</text>
</comment>
<gene>
    <name evidence="1" type="ORF">C7402_117109</name>
</gene>
<dbReference type="RefSeq" id="WP_112173751.1">
    <property type="nucleotide sequence ID" value="NZ_QEOB01000017.1"/>
</dbReference>
<evidence type="ECO:0000313" key="1">
    <source>
        <dbReference type="EMBL" id="PVX75697.1"/>
    </source>
</evidence>
<dbReference type="EMBL" id="QEOB01000017">
    <property type="protein sequence ID" value="PVX75697.1"/>
    <property type="molecule type" value="Genomic_DNA"/>
</dbReference>
<protein>
    <recommendedName>
        <fullName evidence="3">Hydroxyneurosporene synthase CrtC</fullName>
    </recommendedName>
</protein>
<name>A0ABX5KE14_9BURK</name>
<sequence length="407" mass="45850">MLSKYDEFPVHQASRPFAHIPSTDLSWDDGYYFGVFSAEHKVFLLTGMRINPNADMVGAYAIINVAGRQHSVRFSRCWRQQIDTVIGPLSYEFVEPMKAIRLRLEANDSALSFDIMWTGVAPAFEEAHHIAETRGRITTDQTRYSQPGVASGVIEFDGKRYDVTPGTWSGARDHSWGLYADRKPLGGHHEWLPPREAPAVPRALRFWTLFEAGEWSGFYHIHESPDGEQVKMNDVFGAPFEGNLFNGWQGPTVALKAARHELRFKEGTRIFTGGTIHLTDDQNRAWTQHFEVAAPPWVVQTMGYTPGSWKDGGTMHTYHGSETLAMEWDDFDFSEQPFLYTPYQPKTGRGATSAEVLAAFGLGSGEKIHGLEFLVRTELIAPNGTRHRGQGQVENFIQGRYAPYGFE</sequence>
<organism evidence="1 2">
    <name type="scientific">Paraburkholderia unamae</name>
    <dbReference type="NCBI Taxonomy" id="219649"/>
    <lineage>
        <taxon>Bacteria</taxon>
        <taxon>Pseudomonadati</taxon>
        <taxon>Pseudomonadota</taxon>
        <taxon>Betaproteobacteria</taxon>
        <taxon>Burkholderiales</taxon>
        <taxon>Burkholderiaceae</taxon>
        <taxon>Paraburkholderia</taxon>
    </lineage>
</organism>
<keyword evidence="2" id="KW-1185">Reference proteome</keyword>
<dbReference type="Proteomes" id="UP000245712">
    <property type="component" value="Unassembled WGS sequence"/>
</dbReference>
<proteinExistence type="predicted"/>